<dbReference type="AlphaFoldDB" id="A0A9D1MY25"/>
<evidence type="ECO:0000313" key="2">
    <source>
        <dbReference type="EMBL" id="HIU91545.1"/>
    </source>
</evidence>
<comment type="caution">
    <text evidence="2">The sequence shown here is derived from an EMBL/GenBank/DDBJ whole genome shotgun (WGS) entry which is preliminary data.</text>
</comment>
<proteinExistence type="predicted"/>
<evidence type="ECO:0000313" key="3">
    <source>
        <dbReference type="Proteomes" id="UP000886748"/>
    </source>
</evidence>
<dbReference type="PANTHER" id="PTHR23159">
    <property type="entry name" value="CENTROSOMAL PROTEIN 2"/>
    <property type="match status" value="1"/>
</dbReference>
<evidence type="ECO:0000256" key="1">
    <source>
        <dbReference type="SAM" id="Coils"/>
    </source>
</evidence>
<dbReference type="Proteomes" id="UP000886748">
    <property type="component" value="Unassembled WGS sequence"/>
</dbReference>
<feature type="coiled-coil region" evidence="1">
    <location>
        <begin position="783"/>
        <end position="810"/>
    </location>
</feature>
<protein>
    <submittedName>
        <fullName evidence="2">Uncharacterized protein</fullName>
    </submittedName>
</protein>
<feature type="coiled-coil region" evidence="1">
    <location>
        <begin position="692"/>
        <end position="748"/>
    </location>
</feature>
<gene>
    <name evidence="2" type="ORF">IAD26_00275</name>
</gene>
<accession>A0A9D1MY25</accession>
<reference evidence="2" key="1">
    <citation type="submission" date="2020-10" db="EMBL/GenBank/DDBJ databases">
        <authorList>
            <person name="Gilroy R."/>
        </authorList>
    </citation>
    <scope>NUCLEOTIDE SEQUENCE</scope>
    <source>
        <strain evidence="2">CHK154-7741</strain>
    </source>
</reference>
<organism evidence="2 3">
    <name type="scientific">Candidatus Limenecus avicola</name>
    <dbReference type="NCBI Taxonomy" id="2840847"/>
    <lineage>
        <taxon>Bacteria</taxon>
        <taxon>Bacillati</taxon>
        <taxon>Bacillota</taxon>
        <taxon>Clostridia</taxon>
        <taxon>Eubacteriales</taxon>
        <taxon>Clostridiaceae</taxon>
        <taxon>Clostridiaceae incertae sedis</taxon>
        <taxon>Candidatus Limenecus</taxon>
    </lineage>
</organism>
<feature type="coiled-coil region" evidence="1">
    <location>
        <begin position="281"/>
        <end position="308"/>
    </location>
</feature>
<sequence length="828" mass="93661">MAEINYFEIIQNKLDALVDKIIQKENSDEDFRITYAQILEKINTKMDIFASNETAERINLIGLELGKLIKERQEVVDSKFAAVKGEFDNLNQLVAESLKTPELLAAFNKIQNQIHYFTQEQDNQKLTVNSIISQIEKIGSLEETNDNLRANFAIVKEQNTIINENVNKQMSLITQLNKLAQDCNQKALEDLNTIIFSLKEFSESLNDDVKEIKDFVNEKVETIITKVHETDSFIEILNNNLTTLVKVVGNIFDDEEFASLRDDVAELLVKANFLSESVSKIATKEELLDNSEKNKDEIKKHNQELITELENKIVSKLDFSDIGDIKDYTEKMFFQGTEVLKEEIWSIKDTVNNVNSNAVSKEDFDNKLAELKALNNQIKEDITDIISEESVAASNQINEISATIEALKNDISNIILNEQNEQITTALQNLQTKFVSQLIQIADNISFAQDAEEINDNIFNCSDEIKEKISADITDIKQEIELLKGVSDSENANIVNLLTKIDDALKTDITSDLKALISGFKLLTTGLKEDKGYVYTLPDIESDLSKIRLDLNNIQKVLIDAENGSDESSSDITTKINNIKSAVERLQESPITAEVADIKELFDHLNEDIASISKRTNKLIISSDELTKVLKANIASFTSLINTFEKQSREFYNSAFLNDLNTKIDAINKGTNAILKSDQVLTEAFMYMGEWIDSASDSFDEIKNDLSKIKKNVLSEDDSATEKLEISVKNLSQRIDVQEAKIDSVDDKLNKIITQQNESKELKSLLEYVASQVSVTNEKIIENDKLSQKIASMEKQLKKIEKNLAVITEYIDEEDAQDDEFYSDEPVN</sequence>
<keyword evidence="1" id="KW-0175">Coiled coil</keyword>
<feature type="coiled-coil region" evidence="1">
    <location>
        <begin position="361"/>
        <end position="433"/>
    </location>
</feature>
<dbReference type="EMBL" id="DVOD01000003">
    <property type="protein sequence ID" value="HIU91545.1"/>
    <property type="molecule type" value="Genomic_DNA"/>
</dbReference>
<reference evidence="2" key="2">
    <citation type="journal article" date="2021" name="PeerJ">
        <title>Extensive microbial diversity within the chicken gut microbiome revealed by metagenomics and culture.</title>
        <authorList>
            <person name="Gilroy R."/>
            <person name="Ravi A."/>
            <person name="Getino M."/>
            <person name="Pursley I."/>
            <person name="Horton D.L."/>
            <person name="Alikhan N.F."/>
            <person name="Baker D."/>
            <person name="Gharbi K."/>
            <person name="Hall N."/>
            <person name="Watson M."/>
            <person name="Adriaenssens E.M."/>
            <person name="Foster-Nyarko E."/>
            <person name="Jarju S."/>
            <person name="Secka A."/>
            <person name="Antonio M."/>
            <person name="Oren A."/>
            <person name="Chaudhuri R.R."/>
            <person name="La Ragione R."/>
            <person name="Hildebrand F."/>
            <person name="Pallen M.J."/>
        </authorList>
    </citation>
    <scope>NUCLEOTIDE SEQUENCE</scope>
    <source>
        <strain evidence="2">CHK154-7741</strain>
    </source>
</reference>
<name>A0A9D1MY25_9CLOT</name>
<dbReference type="PANTHER" id="PTHR23159:SF60">
    <property type="entry name" value="SPINDLE ASSEMBLY ABNORMAL PROTEIN 4"/>
    <property type="match status" value="1"/>
</dbReference>